<feature type="non-terminal residue" evidence="1">
    <location>
        <position position="52"/>
    </location>
</feature>
<name>A0A382HJ04_9ZZZZ</name>
<feature type="non-terminal residue" evidence="1">
    <location>
        <position position="1"/>
    </location>
</feature>
<protein>
    <submittedName>
        <fullName evidence="1">Uncharacterized protein</fullName>
    </submittedName>
</protein>
<reference evidence="1" key="1">
    <citation type="submission" date="2018-05" db="EMBL/GenBank/DDBJ databases">
        <authorList>
            <person name="Lanie J.A."/>
            <person name="Ng W.-L."/>
            <person name="Kazmierczak K.M."/>
            <person name="Andrzejewski T.M."/>
            <person name="Davidsen T.M."/>
            <person name="Wayne K.J."/>
            <person name="Tettelin H."/>
            <person name="Glass J.I."/>
            <person name="Rusch D."/>
            <person name="Podicherti R."/>
            <person name="Tsui H.-C.T."/>
            <person name="Winkler M.E."/>
        </authorList>
    </citation>
    <scope>NUCLEOTIDE SEQUENCE</scope>
</reference>
<organism evidence="1">
    <name type="scientific">marine metagenome</name>
    <dbReference type="NCBI Taxonomy" id="408172"/>
    <lineage>
        <taxon>unclassified sequences</taxon>
        <taxon>metagenomes</taxon>
        <taxon>ecological metagenomes</taxon>
    </lineage>
</organism>
<dbReference type="EMBL" id="UINC01061501">
    <property type="protein sequence ID" value="SVB87142.1"/>
    <property type="molecule type" value="Genomic_DNA"/>
</dbReference>
<accession>A0A382HJ04</accession>
<gene>
    <name evidence="1" type="ORF">METZ01_LOCUS239996</name>
</gene>
<proteinExistence type="predicted"/>
<dbReference type="AlphaFoldDB" id="A0A382HJ04"/>
<evidence type="ECO:0000313" key="1">
    <source>
        <dbReference type="EMBL" id="SVB87142.1"/>
    </source>
</evidence>
<sequence>VIRTGEDVGIGLEIFQWLVLIPSAWNDADVTSCGSGNPILDGTPVALVVDPL</sequence>